<dbReference type="CDD" id="cd01847">
    <property type="entry name" value="Triacylglycerol_lipase_like"/>
    <property type="match status" value="1"/>
</dbReference>
<evidence type="ECO:0000256" key="3">
    <source>
        <dbReference type="ARBA" id="ARBA00022801"/>
    </source>
</evidence>
<evidence type="ECO:0000259" key="6">
    <source>
        <dbReference type="PROSITE" id="PS51208"/>
    </source>
</evidence>
<dbReference type="PANTHER" id="PTHR45648">
    <property type="entry name" value="GDSL LIPASE/ACYLHYDROLASE FAMILY PROTEIN (AFU_ORTHOLOGUE AFUA_4G14700)"/>
    <property type="match status" value="1"/>
</dbReference>
<dbReference type="EC" id="3.1.1.3" evidence="7"/>
<dbReference type="EMBL" id="UGTA01000001">
    <property type="protein sequence ID" value="SUB59250.1"/>
    <property type="molecule type" value="Genomic_DNA"/>
</dbReference>
<sequence length="678" mass="75632">MKFKRNTLSLLCLFSSVSMAQEVVVFGDSLSDMGQNNWNHKAAYLKNNGQYHWLYNEHLANALGSQLTPSTQNGTNYAFSGGVIVGKNNARTPIQSHLAVEKQVDHYLNTAVKKDAMHILWAGGNDMAAILAQAITKKTPEEKQAYVLASMQEMTQTMAMQWQKLKQAGVTQVIAPTIPNITYTPEFFNQLGLTAGNMISQKSLGFINKNDFITIFNHAAKELSAQPTKNAQDLEKYRLQVFEKSAKDFYKSRWSITQWGLSKAGYDAKGIAKALLTAYKKITQEALKVTHLVNANITTALNQVGGNIVRVDADGLVKEMISDPLRYGIENTTAPACEGSTADPKTPACNPADQAVANKRLFADSFHPGTKAHKAMADYILNVVQTPKQMGILIPMLQQQDDVVSDFTRQQSNQNRLTPQTAHTLGSVISYQKQKEGDSLHIGAKVQFDPHWQWAVFANTQQQNTQNGLVNIKTRNRALSTALRYDAQHWYLGSAAQLNLTKFDTQRMTHIGESSHPQSAHSNTNSLGFSVFGGYEWQFNNWDFTLLADLNKTKTNIGAFGEENADITQMEFAVDTLHSLKSGIGFDLRYKSQQWQPYLTTRWVKEWNNEEKNIKATLNGSAFLTAIQQDKSWVNVMAGLQFKPIDSSFYINLGLNKDIGRQDKLSDTNFQAVIGVTF</sequence>
<dbReference type="GO" id="GO:0004806">
    <property type="term" value="F:triacylglycerol lipase activity"/>
    <property type="evidence" value="ECO:0007669"/>
    <property type="project" value="UniProtKB-EC"/>
</dbReference>
<feature type="active site" description="Nucleophile" evidence="4">
    <location>
        <position position="29"/>
    </location>
</feature>
<evidence type="ECO:0000313" key="7">
    <source>
        <dbReference type="EMBL" id="SUB59250.1"/>
    </source>
</evidence>
<feature type="signal peptide" evidence="5">
    <location>
        <begin position="1"/>
        <end position="20"/>
    </location>
</feature>
<keyword evidence="3 7" id="KW-0378">Hydrolase</keyword>
<dbReference type="Pfam" id="PF03797">
    <property type="entry name" value="Autotransporter"/>
    <property type="match status" value="1"/>
</dbReference>
<dbReference type="InterPro" id="IPR005546">
    <property type="entry name" value="Autotransporte_beta"/>
</dbReference>
<feature type="active site" evidence="4">
    <location>
        <position position="364"/>
    </location>
</feature>
<keyword evidence="2 5" id="KW-0732">Signal</keyword>
<dbReference type="Pfam" id="PF00657">
    <property type="entry name" value="Lipase_GDSL"/>
    <property type="match status" value="1"/>
</dbReference>
<dbReference type="InterPro" id="IPR036709">
    <property type="entry name" value="Autotransporte_beta_dom_sf"/>
</dbReference>
<feature type="domain" description="Autotransporter" evidence="6">
    <location>
        <begin position="410"/>
        <end position="678"/>
    </location>
</feature>
<feature type="chain" id="PRO_5016986898" evidence="5">
    <location>
        <begin position="21"/>
        <end position="678"/>
    </location>
</feature>
<dbReference type="SMART" id="SM00869">
    <property type="entry name" value="Autotransporter"/>
    <property type="match status" value="1"/>
</dbReference>
<organism evidence="7 8">
    <name type="scientific">Phocoenobacter uteri</name>
    <dbReference type="NCBI Taxonomy" id="146806"/>
    <lineage>
        <taxon>Bacteria</taxon>
        <taxon>Pseudomonadati</taxon>
        <taxon>Pseudomonadota</taxon>
        <taxon>Gammaproteobacteria</taxon>
        <taxon>Pasteurellales</taxon>
        <taxon>Pasteurellaceae</taxon>
        <taxon>Phocoenobacter</taxon>
    </lineage>
</organism>
<dbReference type="InterPro" id="IPR051058">
    <property type="entry name" value="GDSL_Est/Lipase"/>
</dbReference>
<dbReference type="InterPro" id="IPR017186">
    <property type="entry name" value="Lipase_autotranspt_EstA"/>
</dbReference>
<dbReference type="SUPFAM" id="SSF52266">
    <property type="entry name" value="SGNH hydrolase"/>
    <property type="match status" value="1"/>
</dbReference>
<dbReference type="RefSeq" id="WP_245942685.1">
    <property type="nucleotide sequence ID" value="NZ_LWIF01000001.1"/>
</dbReference>
<dbReference type="PROSITE" id="PS51208">
    <property type="entry name" value="AUTOTRANSPORTER"/>
    <property type="match status" value="1"/>
</dbReference>
<gene>
    <name evidence="7" type="primary">lip-1</name>
    <name evidence="7" type="ORF">NCTC12872_01232</name>
</gene>
<dbReference type="PIRSF" id="PIRSF037375">
    <property type="entry name" value="Autotrns_EstA"/>
    <property type="match status" value="1"/>
</dbReference>
<evidence type="ECO:0000313" key="8">
    <source>
        <dbReference type="Proteomes" id="UP000255417"/>
    </source>
</evidence>
<protein>
    <submittedName>
        <fullName evidence="7">Lipase 1</fullName>
        <ecNumber evidence="7">3.1.1.3</ecNumber>
    </submittedName>
</protein>
<dbReference type="AlphaFoldDB" id="A0A379CAB4"/>
<dbReference type="Proteomes" id="UP000255417">
    <property type="component" value="Unassembled WGS sequence"/>
</dbReference>
<dbReference type="PANTHER" id="PTHR45648:SF22">
    <property type="entry name" value="GDSL LIPASE_ACYLHYDROLASE FAMILY PROTEIN (AFU_ORTHOLOGUE AFUA_4G14700)"/>
    <property type="match status" value="1"/>
</dbReference>
<reference evidence="7 8" key="1">
    <citation type="submission" date="2018-06" db="EMBL/GenBank/DDBJ databases">
        <authorList>
            <consortium name="Pathogen Informatics"/>
            <person name="Doyle S."/>
        </authorList>
    </citation>
    <scope>NUCLEOTIDE SEQUENCE [LARGE SCALE GENOMIC DNA]</scope>
    <source>
        <strain evidence="7 8">NCTC12872</strain>
    </source>
</reference>
<dbReference type="Gene3D" id="3.40.50.1110">
    <property type="entry name" value="SGNH hydrolase"/>
    <property type="match status" value="2"/>
</dbReference>
<accession>A0A379CAB4</accession>
<dbReference type="SUPFAM" id="SSF103515">
    <property type="entry name" value="Autotransporter"/>
    <property type="match status" value="1"/>
</dbReference>
<evidence type="ECO:0000256" key="2">
    <source>
        <dbReference type="ARBA" id="ARBA00022729"/>
    </source>
</evidence>
<name>A0A379CAB4_9PAST</name>
<evidence type="ECO:0000256" key="5">
    <source>
        <dbReference type="SAM" id="SignalP"/>
    </source>
</evidence>
<dbReference type="Gene3D" id="2.40.128.130">
    <property type="entry name" value="Autotransporter beta-domain"/>
    <property type="match status" value="1"/>
</dbReference>
<keyword evidence="8" id="KW-1185">Reference proteome</keyword>
<comment type="similarity">
    <text evidence="1">Belongs to the 'GDSL' lipolytic enzyme family.</text>
</comment>
<dbReference type="InterPro" id="IPR036514">
    <property type="entry name" value="SGNH_hydro_sf"/>
</dbReference>
<evidence type="ECO:0000256" key="1">
    <source>
        <dbReference type="ARBA" id="ARBA00008668"/>
    </source>
</evidence>
<dbReference type="InterPro" id="IPR001087">
    <property type="entry name" value="GDSL"/>
</dbReference>
<evidence type="ECO:0000256" key="4">
    <source>
        <dbReference type="PIRSR" id="PIRSR037375-1"/>
    </source>
</evidence>
<feature type="active site" evidence="4">
    <location>
        <position position="367"/>
    </location>
</feature>
<proteinExistence type="inferred from homology"/>